<dbReference type="Proteomes" id="UP000474718">
    <property type="component" value="Unassembled WGS sequence"/>
</dbReference>
<keyword evidence="5" id="KW-1185">Reference proteome</keyword>
<evidence type="ECO:0000259" key="1">
    <source>
        <dbReference type="Pfam" id="PF12146"/>
    </source>
</evidence>
<reference evidence="4" key="1">
    <citation type="submission" date="2016-11" db="EMBL/GenBank/DDBJ databases">
        <authorList>
            <person name="Jaros S."/>
            <person name="Januszkiewicz K."/>
            <person name="Wedrychowicz H."/>
        </authorList>
    </citation>
    <scope>NUCLEOTIDE SEQUENCE [LARGE SCALE GENOMIC DNA]</scope>
    <source>
        <strain evidence="4">DSM 4029</strain>
    </source>
</reference>
<organism evidence="3 4">
    <name type="scientific">Bittarella massiliensis</name>
    <name type="common">ex Durand et al. 2017</name>
    <dbReference type="NCBI Taxonomy" id="1720313"/>
    <lineage>
        <taxon>Bacteria</taxon>
        <taxon>Bacillati</taxon>
        <taxon>Bacillota</taxon>
        <taxon>Clostridia</taxon>
        <taxon>Eubacteriales</taxon>
        <taxon>Oscillospiraceae</taxon>
        <taxon>Bittarella (ex Durand et al. 2017)</taxon>
    </lineage>
</organism>
<dbReference type="PANTHER" id="PTHR43798">
    <property type="entry name" value="MONOACYLGLYCEROL LIPASE"/>
    <property type="match status" value="1"/>
</dbReference>
<evidence type="ECO:0000313" key="5">
    <source>
        <dbReference type="Proteomes" id="UP000474718"/>
    </source>
</evidence>
<dbReference type="Proteomes" id="UP000184089">
    <property type="component" value="Unassembled WGS sequence"/>
</dbReference>
<dbReference type="EMBL" id="FQVY01000001">
    <property type="protein sequence ID" value="SHF76158.1"/>
    <property type="molecule type" value="Genomic_DNA"/>
</dbReference>
<proteinExistence type="predicted"/>
<dbReference type="Gene3D" id="3.40.50.1820">
    <property type="entry name" value="alpha/beta hydrolase"/>
    <property type="match status" value="1"/>
</dbReference>
<sequence>MTTEVFGVPVEYKIVGEGTPVLCIHGWTESMVQMEHSIEPVFAPFISYKRIYFDLPGMGKTPRCDQVKNSDDMLQFVKAFVEQVIPDGRFLAISRSYGGYILRGLLAAMPERIMGGIFICPLVEPVRQKRILPNFKVVYRNEELIKQLPASHRVLFTNLFVIQDQYTYDRFLDELASAAAIDEPYLRSISHSPGYAFSELPEENGLCDVPTLFFLGKQDNVVGYTQCVDLVRDHYTRHSLLLWENAGHNLEIEHHNLFCETVKSWLRGIENEESI</sequence>
<reference evidence="3" key="2">
    <citation type="submission" date="2016-11" db="EMBL/GenBank/DDBJ databases">
        <authorList>
            <person name="Varghese N."/>
            <person name="Submissions S."/>
        </authorList>
    </citation>
    <scope>NUCLEOTIDE SEQUENCE</scope>
    <source>
        <strain evidence="3">DSM 4029</strain>
    </source>
</reference>
<dbReference type="InterPro" id="IPR022742">
    <property type="entry name" value="Hydrolase_4"/>
</dbReference>
<protein>
    <submittedName>
        <fullName evidence="2">Alpha/beta fold hydrolase</fullName>
    </submittedName>
    <submittedName>
        <fullName evidence="3">Pimeloyl-ACP methyl ester carboxylesterase</fullName>
    </submittedName>
</protein>
<name>A0AAQ1MBL7_9FIRM</name>
<comment type="caution">
    <text evidence="3">The sequence shown here is derived from an EMBL/GenBank/DDBJ whole genome shotgun (WGS) entry which is preliminary data.</text>
</comment>
<dbReference type="InterPro" id="IPR029058">
    <property type="entry name" value="AB_hydrolase_fold"/>
</dbReference>
<gene>
    <name evidence="2" type="ORF">GT747_06940</name>
    <name evidence="3" type="ORF">SAMN05444424_0592</name>
</gene>
<dbReference type="SUPFAM" id="SSF53474">
    <property type="entry name" value="alpha/beta-Hydrolases"/>
    <property type="match status" value="1"/>
</dbReference>
<dbReference type="RefSeq" id="WP_021659132.1">
    <property type="nucleotide sequence ID" value="NZ_FQVY01000001.1"/>
</dbReference>
<evidence type="ECO:0000313" key="4">
    <source>
        <dbReference type="Proteomes" id="UP000184089"/>
    </source>
</evidence>
<dbReference type="GO" id="GO:0016787">
    <property type="term" value="F:hydrolase activity"/>
    <property type="evidence" value="ECO:0007669"/>
    <property type="project" value="UniProtKB-KW"/>
</dbReference>
<keyword evidence="2" id="KW-0378">Hydrolase</keyword>
<dbReference type="InterPro" id="IPR050266">
    <property type="entry name" value="AB_hydrolase_sf"/>
</dbReference>
<reference evidence="2 5" key="3">
    <citation type="journal article" date="2019" name="Nat. Med.">
        <title>A library of human gut bacterial isolates paired with longitudinal multiomics data enables mechanistic microbiome research.</title>
        <authorList>
            <person name="Poyet M."/>
            <person name="Groussin M."/>
            <person name="Gibbons S.M."/>
            <person name="Avila-Pacheco J."/>
            <person name="Jiang X."/>
            <person name="Kearney S.M."/>
            <person name="Perrotta A.R."/>
            <person name="Berdy B."/>
            <person name="Zhao S."/>
            <person name="Lieberman T.D."/>
            <person name="Swanson P.K."/>
            <person name="Smith M."/>
            <person name="Roesemann S."/>
            <person name="Alexander J.E."/>
            <person name="Rich S.A."/>
            <person name="Livny J."/>
            <person name="Vlamakis H."/>
            <person name="Clish C."/>
            <person name="Bullock K."/>
            <person name="Deik A."/>
            <person name="Scott J."/>
            <person name="Pierce K.A."/>
            <person name="Xavier R.J."/>
            <person name="Alm E.J."/>
        </authorList>
    </citation>
    <scope>NUCLEOTIDE SEQUENCE [LARGE SCALE GENOMIC DNA]</scope>
    <source>
        <strain evidence="2 5">BIOML-A2</strain>
    </source>
</reference>
<evidence type="ECO:0000313" key="3">
    <source>
        <dbReference type="EMBL" id="SHF76158.1"/>
    </source>
</evidence>
<feature type="domain" description="Serine aminopeptidase S33" evidence="1">
    <location>
        <begin position="21"/>
        <end position="253"/>
    </location>
</feature>
<dbReference type="PANTHER" id="PTHR43798:SF6">
    <property type="entry name" value="HYDROLASE, PUTATIVE (AFU_ORTHOLOGUE AFUA_4G13070)-RELATED"/>
    <property type="match status" value="1"/>
</dbReference>
<dbReference type="EMBL" id="WWVX01000004">
    <property type="protein sequence ID" value="MZL69493.1"/>
    <property type="molecule type" value="Genomic_DNA"/>
</dbReference>
<dbReference type="Pfam" id="PF12146">
    <property type="entry name" value="Hydrolase_4"/>
    <property type="match status" value="1"/>
</dbReference>
<accession>A0AAQ1MBL7</accession>
<evidence type="ECO:0000313" key="2">
    <source>
        <dbReference type="EMBL" id="MZL69493.1"/>
    </source>
</evidence>
<dbReference type="AlphaFoldDB" id="A0AAQ1MBL7"/>